<protein>
    <submittedName>
        <fullName evidence="2">Uridine phosphorylase 2</fullName>
    </submittedName>
</protein>
<organism evidence="2 3">
    <name type="scientific">Trichuris trichiura</name>
    <name type="common">Whipworm</name>
    <name type="synonym">Trichocephalus trichiurus</name>
    <dbReference type="NCBI Taxonomy" id="36087"/>
    <lineage>
        <taxon>Eukaryota</taxon>
        <taxon>Metazoa</taxon>
        <taxon>Ecdysozoa</taxon>
        <taxon>Nematoda</taxon>
        <taxon>Enoplea</taxon>
        <taxon>Dorylaimia</taxon>
        <taxon>Trichinellida</taxon>
        <taxon>Trichuridae</taxon>
        <taxon>Trichuris</taxon>
    </lineage>
</organism>
<dbReference type="OrthoDB" id="204058at2759"/>
<dbReference type="Pfam" id="PF01048">
    <property type="entry name" value="PNP_UDP_1"/>
    <property type="match status" value="1"/>
</dbReference>
<dbReference type="GO" id="GO:0005829">
    <property type="term" value="C:cytosol"/>
    <property type="evidence" value="ECO:0007669"/>
    <property type="project" value="TreeGrafter"/>
</dbReference>
<evidence type="ECO:0000313" key="3">
    <source>
        <dbReference type="Proteomes" id="UP000030665"/>
    </source>
</evidence>
<proteinExistence type="predicted"/>
<gene>
    <name evidence="2" type="ORF">TTRE_0000195801</name>
</gene>
<evidence type="ECO:0000313" key="2">
    <source>
        <dbReference type="EMBL" id="CDW53693.1"/>
    </source>
</evidence>
<dbReference type="EMBL" id="HG805863">
    <property type="protein sequence ID" value="CDW53693.1"/>
    <property type="molecule type" value="Genomic_DNA"/>
</dbReference>
<dbReference type="InterPro" id="IPR035994">
    <property type="entry name" value="Nucleoside_phosphorylase_sf"/>
</dbReference>
<dbReference type="PANTHER" id="PTHR43691:SF11">
    <property type="entry name" value="FI09636P-RELATED"/>
    <property type="match status" value="1"/>
</dbReference>
<name>A0A077Z1Y8_TRITR</name>
<keyword evidence="3" id="KW-1185">Reference proteome</keyword>
<dbReference type="Proteomes" id="UP000030665">
    <property type="component" value="Unassembled WGS sequence"/>
</dbReference>
<evidence type="ECO:0000259" key="1">
    <source>
        <dbReference type="Pfam" id="PF01048"/>
    </source>
</evidence>
<dbReference type="GO" id="GO:0004850">
    <property type="term" value="F:uridine phosphorylase activity"/>
    <property type="evidence" value="ECO:0007669"/>
    <property type="project" value="TreeGrafter"/>
</dbReference>
<dbReference type="AlphaFoldDB" id="A0A077Z1Y8"/>
<sequence>MQYDSSLDEDLVKQLCQICKLMDIDYTTGVTMESNDFYEEEGRLDGGLCAYKKEEQKSYLDKLYNQGVKNMQMGSSCFAAFCKRLNAKAAIVNVCLADRFEEDKYPLSAVKLELYEMMPCEVVVQLMRRQLKLE</sequence>
<dbReference type="Gene3D" id="3.40.50.1580">
    <property type="entry name" value="Nucleoside phosphorylase domain"/>
    <property type="match status" value="1"/>
</dbReference>
<dbReference type="GO" id="GO:0006218">
    <property type="term" value="P:uridine catabolic process"/>
    <property type="evidence" value="ECO:0007669"/>
    <property type="project" value="TreeGrafter"/>
</dbReference>
<dbReference type="SUPFAM" id="SSF53167">
    <property type="entry name" value="Purine and uridine phosphorylases"/>
    <property type="match status" value="1"/>
</dbReference>
<reference evidence="2" key="2">
    <citation type="submission" date="2014-03" db="EMBL/GenBank/DDBJ databases">
        <title>The whipworm genome and dual-species transcriptomics of an intimate host-pathogen interaction.</title>
        <authorList>
            <person name="Foth B.J."/>
            <person name="Tsai I.J."/>
            <person name="Reid A.J."/>
            <person name="Bancroft A.J."/>
            <person name="Nichol S."/>
            <person name="Tracey A."/>
            <person name="Holroyd N."/>
            <person name="Cotton J.A."/>
            <person name="Stanley E.J."/>
            <person name="Zarowiecki M."/>
            <person name="Liu J.Z."/>
            <person name="Huckvale T."/>
            <person name="Cooper P.J."/>
            <person name="Grencis R.K."/>
            <person name="Berriman M."/>
        </authorList>
    </citation>
    <scope>NUCLEOTIDE SEQUENCE [LARGE SCALE GENOMIC DNA]</scope>
</reference>
<accession>A0A077Z1Y8</accession>
<dbReference type="STRING" id="36087.A0A077Z1Y8"/>
<reference evidence="2" key="1">
    <citation type="submission" date="2014-01" db="EMBL/GenBank/DDBJ databases">
        <authorList>
            <person name="Aslett M."/>
        </authorList>
    </citation>
    <scope>NUCLEOTIDE SEQUENCE</scope>
</reference>
<feature type="domain" description="Nucleoside phosphorylase" evidence="1">
    <location>
        <begin position="5"/>
        <end position="95"/>
    </location>
</feature>
<dbReference type="PANTHER" id="PTHR43691">
    <property type="entry name" value="URIDINE PHOSPHORYLASE"/>
    <property type="match status" value="1"/>
</dbReference>
<dbReference type="InterPro" id="IPR000845">
    <property type="entry name" value="Nucleoside_phosphorylase_d"/>
</dbReference>